<proteinExistence type="inferred from homology"/>
<organism evidence="5 6">
    <name type="scientific">Hymenoscyphus albidus</name>
    <dbReference type="NCBI Taxonomy" id="595503"/>
    <lineage>
        <taxon>Eukaryota</taxon>
        <taxon>Fungi</taxon>
        <taxon>Dikarya</taxon>
        <taxon>Ascomycota</taxon>
        <taxon>Pezizomycotina</taxon>
        <taxon>Leotiomycetes</taxon>
        <taxon>Helotiales</taxon>
        <taxon>Helotiaceae</taxon>
        <taxon>Hymenoscyphus</taxon>
    </lineage>
</organism>
<protein>
    <recommendedName>
        <fullName evidence="4">Guanylate kinase-like domain-containing protein</fullName>
    </recommendedName>
</protein>
<dbReference type="Proteomes" id="UP000701801">
    <property type="component" value="Unassembled WGS sequence"/>
</dbReference>
<sequence length="260" mass="29546">MLFLFRSLRVSIPLSKISQFPKPKLHKYTTMAPLPPDTRPIIISGPSGVGKGTLYKLLLDRHPSVFCTSISHTTRDPRPGETRDVDYYYTTMEQFEKMIGEEGFVEHAKFGGNRYGTSRKMIEDVRGRGKVVVLDIEMEVGLFFCFTVIWEGIKGADLRAIVWEGGALRLSVGDGVKQIHNSPISARYIFIAPPSMTILEQRLRGRGTEKEDSIQKRLQQAKNELEYSKTEGVHDIIIVNDDLKKAYKEMEEFIFAAKKD</sequence>
<dbReference type="SMART" id="SM00072">
    <property type="entry name" value="GuKc"/>
    <property type="match status" value="1"/>
</dbReference>
<keyword evidence="6" id="KW-1185">Reference proteome</keyword>
<gene>
    <name evidence="5" type="ORF">HYALB_00006008</name>
</gene>
<dbReference type="CDD" id="cd00071">
    <property type="entry name" value="GMPK"/>
    <property type="match status" value="1"/>
</dbReference>
<evidence type="ECO:0000313" key="5">
    <source>
        <dbReference type="EMBL" id="CAG8976511.1"/>
    </source>
</evidence>
<dbReference type="AlphaFoldDB" id="A0A9N9LPY2"/>
<evidence type="ECO:0000256" key="3">
    <source>
        <dbReference type="ARBA" id="ARBA00022777"/>
    </source>
</evidence>
<dbReference type="InterPro" id="IPR027417">
    <property type="entry name" value="P-loop_NTPase"/>
</dbReference>
<dbReference type="GO" id="GO:0004385">
    <property type="term" value="F:GMP kinase activity"/>
    <property type="evidence" value="ECO:0007669"/>
    <property type="project" value="TreeGrafter"/>
</dbReference>
<evidence type="ECO:0000313" key="6">
    <source>
        <dbReference type="Proteomes" id="UP000701801"/>
    </source>
</evidence>
<reference evidence="5" key="1">
    <citation type="submission" date="2021-07" db="EMBL/GenBank/DDBJ databases">
        <authorList>
            <person name="Durling M."/>
        </authorList>
    </citation>
    <scope>NUCLEOTIDE SEQUENCE</scope>
</reference>
<dbReference type="InterPro" id="IPR008144">
    <property type="entry name" value="Guanylate_kin-like_dom"/>
</dbReference>
<keyword evidence="3" id="KW-0418">Kinase</keyword>
<dbReference type="Pfam" id="PF00625">
    <property type="entry name" value="Guanylate_kin"/>
    <property type="match status" value="2"/>
</dbReference>
<dbReference type="PROSITE" id="PS50052">
    <property type="entry name" value="GUANYLATE_KINASE_2"/>
    <property type="match status" value="1"/>
</dbReference>
<dbReference type="PANTHER" id="PTHR23117">
    <property type="entry name" value="GUANYLATE KINASE-RELATED"/>
    <property type="match status" value="1"/>
</dbReference>
<dbReference type="FunFam" id="3.30.63.10:FF:000002">
    <property type="entry name" value="Guanylate kinase 1"/>
    <property type="match status" value="1"/>
</dbReference>
<comment type="similarity">
    <text evidence="1">Belongs to the guanylate kinase family.</text>
</comment>
<dbReference type="OrthoDB" id="6334211at2759"/>
<dbReference type="InterPro" id="IPR008145">
    <property type="entry name" value="GK/Ca_channel_bsu"/>
</dbReference>
<feature type="domain" description="Guanylate kinase-like" evidence="4">
    <location>
        <begin position="38"/>
        <end position="255"/>
    </location>
</feature>
<name>A0A9N9LPY2_9HELO</name>
<dbReference type="GO" id="GO:0005829">
    <property type="term" value="C:cytosol"/>
    <property type="evidence" value="ECO:0007669"/>
    <property type="project" value="TreeGrafter"/>
</dbReference>
<comment type="caution">
    <text evidence="5">The sequence shown here is derived from an EMBL/GenBank/DDBJ whole genome shotgun (WGS) entry which is preliminary data.</text>
</comment>
<accession>A0A9N9LPY2</accession>
<dbReference type="EMBL" id="CAJVRM010000180">
    <property type="protein sequence ID" value="CAG8976511.1"/>
    <property type="molecule type" value="Genomic_DNA"/>
</dbReference>
<evidence type="ECO:0000256" key="2">
    <source>
        <dbReference type="ARBA" id="ARBA00022679"/>
    </source>
</evidence>
<dbReference type="PANTHER" id="PTHR23117:SF13">
    <property type="entry name" value="GUANYLATE KINASE"/>
    <property type="match status" value="1"/>
</dbReference>
<keyword evidence="2" id="KW-0808">Transferase</keyword>
<dbReference type="SUPFAM" id="SSF52540">
    <property type="entry name" value="P-loop containing nucleoside triphosphate hydrolases"/>
    <property type="match status" value="1"/>
</dbReference>
<evidence type="ECO:0000256" key="1">
    <source>
        <dbReference type="ARBA" id="ARBA00005790"/>
    </source>
</evidence>
<dbReference type="Gene3D" id="3.40.50.300">
    <property type="entry name" value="P-loop containing nucleotide triphosphate hydrolases"/>
    <property type="match status" value="1"/>
</dbReference>
<evidence type="ECO:0000259" key="4">
    <source>
        <dbReference type="PROSITE" id="PS50052"/>
    </source>
</evidence>